<evidence type="ECO:0000256" key="3">
    <source>
        <dbReference type="RuleBase" id="RU000389"/>
    </source>
</evidence>
<dbReference type="PROSITE" id="PS00409">
    <property type="entry name" value="PROKAR_NTER_METHYL"/>
    <property type="match status" value="1"/>
</dbReference>
<dbReference type="GO" id="GO:0009289">
    <property type="term" value="C:pilus"/>
    <property type="evidence" value="ECO:0007669"/>
    <property type="project" value="InterPro"/>
</dbReference>
<dbReference type="AlphaFoldDB" id="A0A4P7B958"/>
<dbReference type="EMBL" id="CP038009">
    <property type="protein sequence ID" value="QBQ17688.1"/>
    <property type="molecule type" value="Genomic_DNA"/>
</dbReference>
<evidence type="ECO:0000256" key="1">
    <source>
        <dbReference type="ARBA" id="ARBA00005233"/>
    </source>
</evidence>
<reference evidence="5 6" key="1">
    <citation type="submission" date="2019-03" db="EMBL/GenBank/DDBJ databases">
        <title>Complete genome sequence of two outbreak-associated Acinetobacter haemolyticus strains.</title>
        <authorList>
            <person name="Bai L."/>
            <person name="Zhang S.-C."/>
            <person name="Deng Y."/>
            <person name="Song C.-C."/>
            <person name="Kang G.-B."/>
            <person name="Dong Y."/>
            <person name="Wang Y."/>
            <person name="Gao F."/>
            <person name="Huang H."/>
        </authorList>
    </citation>
    <scope>NUCLEOTIDE SEQUENCE [LARGE SCALE GENOMIC DNA]</scope>
    <source>
        <strain evidence="5 6">TJR01</strain>
    </source>
</reference>
<dbReference type="RefSeq" id="WP_134253072.1">
    <property type="nucleotide sequence ID" value="NZ_CP038009.1"/>
</dbReference>
<dbReference type="SUPFAM" id="SSF54523">
    <property type="entry name" value="Pili subunits"/>
    <property type="match status" value="1"/>
</dbReference>
<dbReference type="InterPro" id="IPR001082">
    <property type="entry name" value="Pilin"/>
</dbReference>
<sequence length="141" mass="15407">MFVIKGFSLIELMIVVVIIGILSLVALPLYQDYVVKSQLTTVLAELNSGKNQYEIIYHEGGLSRSFTVQDVGLIDSVFCSYTINSPHIITGEANPAIECQLKNLSGILDGEIVSFNRMANGNWGCQISSGIAQKYNISECV</sequence>
<proteinExistence type="inferred from homology"/>
<organism evidence="5 6">
    <name type="scientific">Acinetobacter haemolyticus</name>
    <dbReference type="NCBI Taxonomy" id="29430"/>
    <lineage>
        <taxon>Bacteria</taxon>
        <taxon>Pseudomonadati</taxon>
        <taxon>Pseudomonadota</taxon>
        <taxon>Gammaproteobacteria</taxon>
        <taxon>Moraxellales</taxon>
        <taxon>Moraxellaceae</taxon>
        <taxon>Acinetobacter</taxon>
    </lineage>
</organism>
<feature type="transmembrane region" description="Helical" evidence="4">
    <location>
        <begin position="12"/>
        <end position="30"/>
    </location>
</feature>
<keyword evidence="4" id="KW-0812">Transmembrane</keyword>
<keyword evidence="2" id="KW-0488">Methylation</keyword>
<accession>A0A4P7B958</accession>
<keyword evidence="3" id="KW-0281">Fimbrium</keyword>
<dbReference type="InterPro" id="IPR045584">
    <property type="entry name" value="Pilin-like"/>
</dbReference>
<protein>
    <submittedName>
        <fullName evidence="5">Prepilin-type N-terminal cleavage/methylation domain-containing protein</fullName>
    </submittedName>
</protein>
<name>A0A4P7B958_ACIHA</name>
<keyword evidence="4" id="KW-0472">Membrane</keyword>
<gene>
    <name evidence="5" type="ORF">AHTJR_01515</name>
</gene>
<dbReference type="Proteomes" id="UP000294395">
    <property type="component" value="Chromosome"/>
</dbReference>
<dbReference type="Gene3D" id="3.30.700.10">
    <property type="entry name" value="Glycoprotein, Type 4 Pilin"/>
    <property type="match status" value="1"/>
</dbReference>
<dbReference type="GO" id="GO:0007155">
    <property type="term" value="P:cell adhesion"/>
    <property type="evidence" value="ECO:0007669"/>
    <property type="project" value="InterPro"/>
</dbReference>
<dbReference type="Pfam" id="PF00114">
    <property type="entry name" value="Pilin"/>
    <property type="match status" value="1"/>
</dbReference>
<evidence type="ECO:0000256" key="4">
    <source>
        <dbReference type="SAM" id="Phobius"/>
    </source>
</evidence>
<evidence type="ECO:0000313" key="6">
    <source>
        <dbReference type="Proteomes" id="UP000294395"/>
    </source>
</evidence>
<keyword evidence="4" id="KW-1133">Transmembrane helix</keyword>
<evidence type="ECO:0000256" key="2">
    <source>
        <dbReference type="ARBA" id="ARBA00022481"/>
    </source>
</evidence>
<comment type="similarity">
    <text evidence="1 3">Belongs to the N-Me-Phe pilin family.</text>
</comment>
<dbReference type="NCBIfam" id="TIGR02532">
    <property type="entry name" value="IV_pilin_GFxxxE"/>
    <property type="match status" value="1"/>
</dbReference>
<dbReference type="Pfam" id="PF07963">
    <property type="entry name" value="N_methyl"/>
    <property type="match status" value="1"/>
</dbReference>
<evidence type="ECO:0000313" key="5">
    <source>
        <dbReference type="EMBL" id="QBQ17688.1"/>
    </source>
</evidence>
<dbReference type="InterPro" id="IPR012902">
    <property type="entry name" value="N_methyl_site"/>
</dbReference>